<organism evidence="2 3">
    <name type="scientific">Uncinula necator</name>
    <name type="common">Grape powdery mildew</name>
    <dbReference type="NCBI Taxonomy" id="52586"/>
    <lineage>
        <taxon>Eukaryota</taxon>
        <taxon>Fungi</taxon>
        <taxon>Dikarya</taxon>
        <taxon>Ascomycota</taxon>
        <taxon>Pezizomycotina</taxon>
        <taxon>Leotiomycetes</taxon>
        <taxon>Erysiphales</taxon>
        <taxon>Erysiphaceae</taxon>
        <taxon>Erysiphe</taxon>
    </lineage>
</organism>
<protein>
    <submittedName>
        <fullName evidence="2">Uncharacterized protein</fullName>
    </submittedName>
</protein>
<feature type="region of interest" description="Disordered" evidence="1">
    <location>
        <begin position="67"/>
        <end position="89"/>
    </location>
</feature>
<dbReference type="Proteomes" id="UP000030854">
    <property type="component" value="Unassembled WGS sequence"/>
</dbReference>
<evidence type="ECO:0000313" key="2">
    <source>
        <dbReference type="EMBL" id="KHJ33435.1"/>
    </source>
</evidence>
<keyword evidence="3" id="KW-1185">Reference proteome</keyword>
<feature type="region of interest" description="Disordered" evidence="1">
    <location>
        <begin position="172"/>
        <end position="191"/>
    </location>
</feature>
<proteinExistence type="predicted"/>
<dbReference type="EMBL" id="JNVN01001432">
    <property type="protein sequence ID" value="KHJ33435.1"/>
    <property type="molecule type" value="Genomic_DNA"/>
</dbReference>
<sequence length="253" mass="27836">MAPLTRDKKRDVPKTLDPKSRVQKSTNKTERTQPLAEVLNRSVEKSSTVAKQTAAAQDTQVVTPFESQATVEDTREANTPHKYDTPDQNSKLMTMARGLLNLVGPYLEEIDLECPESGTGFLALISDVVSRVIRGEKIYTNIDIILRNASTTPSNNRNTWAARAARGNNLSLNNSVWGPPAKPSNPPRGQSFEDRRILIRLGHDHEARKAELFLLRQQIQSLIPDPSLVSDAWQAPSGIAILAPTPAKAATLL</sequence>
<feature type="compositionally biased region" description="Basic and acidic residues" evidence="1">
    <location>
        <begin position="72"/>
        <end position="85"/>
    </location>
</feature>
<evidence type="ECO:0000313" key="3">
    <source>
        <dbReference type="Proteomes" id="UP000030854"/>
    </source>
</evidence>
<gene>
    <name evidence="2" type="ORF">EV44_g4304</name>
</gene>
<dbReference type="AlphaFoldDB" id="A0A0B1P7V4"/>
<accession>A0A0B1P7V4</accession>
<name>A0A0B1P7V4_UNCNE</name>
<reference evidence="2 3" key="1">
    <citation type="journal article" date="2014" name="BMC Genomics">
        <title>Adaptive genomic structural variation in the grape powdery mildew pathogen, Erysiphe necator.</title>
        <authorList>
            <person name="Jones L."/>
            <person name="Riaz S."/>
            <person name="Morales-Cruz A."/>
            <person name="Amrine K.C."/>
            <person name="McGuire B."/>
            <person name="Gubler W.D."/>
            <person name="Walker M.A."/>
            <person name="Cantu D."/>
        </authorList>
    </citation>
    <scope>NUCLEOTIDE SEQUENCE [LARGE SCALE GENOMIC DNA]</scope>
    <source>
        <strain evidence="3">c</strain>
    </source>
</reference>
<comment type="caution">
    <text evidence="2">The sequence shown here is derived from an EMBL/GenBank/DDBJ whole genome shotgun (WGS) entry which is preliminary data.</text>
</comment>
<feature type="region of interest" description="Disordered" evidence="1">
    <location>
        <begin position="1"/>
        <end position="35"/>
    </location>
</feature>
<feature type="compositionally biased region" description="Basic and acidic residues" evidence="1">
    <location>
        <begin position="1"/>
        <end position="20"/>
    </location>
</feature>
<dbReference type="HOGENOM" id="CLU_036943_0_0_1"/>
<evidence type="ECO:0000256" key="1">
    <source>
        <dbReference type="SAM" id="MobiDB-lite"/>
    </source>
</evidence>